<dbReference type="InterPro" id="IPR029903">
    <property type="entry name" value="RmlD-like-bd"/>
</dbReference>
<dbReference type="PANTHER" id="PTHR10491">
    <property type="entry name" value="DTDP-4-DEHYDRORHAMNOSE REDUCTASE"/>
    <property type="match status" value="1"/>
</dbReference>
<evidence type="ECO:0000256" key="6">
    <source>
        <dbReference type="RuleBase" id="RU364082"/>
    </source>
</evidence>
<dbReference type="Pfam" id="PF04321">
    <property type="entry name" value="RmlD_sub_bind"/>
    <property type="match status" value="1"/>
</dbReference>
<dbReference type="PANTHER" id="PTHR10491:SF4">
    <property type="entry name" value="METHIONINE ADENOSYLTRANSFERASE 2 SUBUNIT BETA"/>
    <property type="match status" value="1"/>
</dbReference>
<evidence type="ECO:0000256" key="1">
    <source>
        <dbReference type="ARBA" id="ARBA00004781"/>
    </source>
</evidence>
<comment type="similarity">
    <text evidence="2 6">Belongs to the dTDP-4-dehydrorhamnose reductase family.</text>
</comment>
<dbReference type="CDD" id="cd05254">
    <property type="entry name" value="dTDP_HR_like_SDR_e"/>
    <property type="match status" value="1"/>
</dbReference>
<dbReference type="GO" id="GO:0008831">
    <property type="term" value="F:dTDP-4-dehydrorhamnose reductase activity"/>
    <property type="evidence" value="ECO:0007669"/>
    <property type="project" value="UniProtKB-EC"/>
</dbReference>
<evidence type="ECO:0000256" key="3">
    <source>
        <dbReference type="ARBA" id="ARBA00012929"/>
    </source>
</evidence>
<gene>
    <name evidence="8" type="primary">rfbD</name>
    <name evidence="8" type="ORF">FGU71_07110</name>
</gene>
<dbReference type="RefSeq" id="WP_142787930.1">
    <property type="nucleotide sequence ID" value="NZ_VHJK01000001.1"/>
</dbReference>
<comment type="pathway">
    <text evidence="1 6">Carbohydrate biosynthesis; dTDP-L-rhamnose biosynthesis.</text>
</comment>
<evidence type="ECO:0000259" key="7">
    <source>
        <dbReference type="Pfam" id="PF04321"/>
    </source>
</evidence>
<dbReference type="AlphaFoldDB" id="A0A547PBZ1"/>
<dbReference type="Gene3D" id="3.90.25.10">
    <property type="entry name" value="UDP-galactose 4-epimerase, domain 1"/>
    <property type="match status" value="1"/>
</dbReference>
<comment type="cofactor">
    <cofactor evidence="6">
        <name>Mg(2+)</name>
        <dbReference type="ChEBI" id="CHEBI:18420"/>
    </cofactor>
    <text evidence="6">Binds 1 Mg(2+) ion per monomer.</text>
</comment>
<feature type="domain" description="RmlD-like substrate binding" evidence="7">
    <location>
        <begin position="1"/>
        <end position="285"/>
    </location>
</feature>
<comment type="function">
    <text evidence="6">Catalyzes the reduction of dTDP-6-deoxy-L-lyxo-4-hexulose to yield dTDP-L-rhamnose.</text>
</comment>
<keyword evidence="6" id="KW-0521">NADP</keyword>
<dbReference type="Proteomes" id="UP000316343">
    <property type="component" value="Unassembled WGS sequence"/>
</dbReference>
<dbReference type="OrthoDB" id="9803892at2"/>
<dbReference type="EMBL" id="VHJK01000001">
    <property type="protein sequence ID" value="TRD11657.1"/>
    <property type="molecule type" value="Genomic_DNA"/>
</dbReference>
<keyword evidence="6 8" id="KW-0560">Oxidoreductase</keyword>
<dbReference type="NCBIfam" id="TIGR01214">
    <property type="entry name" value="rmlD"/>
    <property type="match status" value="1"/>
</dbReference>
<evidence type="ECO:0000256" key="4">
    <source>
        <dbReference type="ARBA" id="ARBA00017099"/>
    </source>
</evidence>
<comment type="catalytic activity">
    <reaction evidence="5 6">
        <text>dTDP-beta-L-rhamnose + NADP(+) = dTDP-4-dehydro-beta-L-rhamnose + NADPH + H(+)</text>
        <dbReference type="Rhea" id="RHEA:21796"/>
        <dbReference type="ChEBI" id="CHEBI:15378"/>
        <dbReference type="ChEBI" id="CHEBI:57510"/>
        <dbReference type="ChEBI" id="CHEBI:57783"/>
        <dbReference type="ChEBI" id="CHEBI:58349"/>
        <dbReference type="ChEBI" id="CHEBI:62830"/>
        <dbReference type="EC" id="1.1.1.133"/>
    </reaction>
</comment>
<protein>
    <recommendedName>
        <fullName evidence="4 6">dTDP-4-dehydrorhamnose reductase</fullName>
        <ecNumber evidence="3 6">1.1.1.133</ecNumber>
    </recommendedName>
</protein>
<reference evidence="8 9" key="1">
    <citation type="submission" date="2019-06" db="EMBL/GenBank/DDBJ databases">
        <title>Erythrobacter insulae sp. nov., isolated from a tidal flat.</title>
        <authorList>
            <person name="Yoon J.-H."/>
        </authorList>
    </citation>
    <scope>NUCLEOTIDE SEQUENCE [LARGE SCALE GENOMIC DNA]</scope>
    <source>
        <strain evidence="8 9">JBTF-M21</strain>
    </source>
</reference>
<evidence type="ECO:0000313" key="8">
    <source>
        <dbReference type="EMBL" id="TRD11657.1"/>
    </source>
</evidence>
<proteinExistence type="inferred from homology"/>
<evidence type="ECO:0000256" key="5">
    <source>
        <dbReference type="ARBA" id="ARBA00048200"/>
    </source>
</evidence>
<evidence type="ECO:0000256" key="2">
    <source>
        <dbReference type="ARBA" id="ARBA00010944"/>
    </source>
</evidence>
<dbReference type="Gene3D" id="3.40.50.720">
    <property type="entry name" value="NAD(P)-binding Rossmann-like Domain"/>
    <property type="match status" value="1"/>
</dbReference>
<accession>A0A547PBZ1</accession>
<dbReference type="InterPro" id="IPR005913">
    <property type="entry name" value="dTDP_dehydrorham_reduct"/>
</dbReference>
<dbReference type="InterPro" id="IPR036291">
    <property type="entry name" value="NAD(P)-bd_dom_sf"/>
</dbReference>
<keyword evidence="9" id="KW-1185">Reference proteome</keyword>
<comment type="caution">
    <text evidence="8">The sequence shown here is derived from an EMBL/GenBank/DDBJ whole genome shotgun (WGS) entry which is preliminary data.</text>
</comment>
<dbReference type="SUPFAM" id="SSF51735">
    <property type="entry name" value="NAD(P)-binding Rossmann-fold domains"/>
    <property type="match status" value="1"/>
</dbReference>
<sequence>MKVLITGAKGQLGGALQRTAPDHATIVAVDREGCDLTDTAALRALIMSQAPDIVINAAAYTAVDKAESDEPLARAINADAVGVMAKTLDDTGGKLVHVSTDFVFDGQSARAYRPDDERAPLSVYGRTKAAGEDHLRASDVLVRTGWVYEAGGANFVLTMTRLMNERDEIGVVADQIGAPTWATGLARVIWGLIGREAQGTFHHSDAGVASWYDFAVAIAEEASEIGLIQNLPRINPITTSDYPTPAKRPSFSLLDCSTTRAALADDPAHGTAHWRTHLRMMLKEEKALG</sequence>
<name>A0A547PBZ1_9SPHN</name>
<dbReference type="EC" id="1.1.1.133" evidence="3 6"/>
<evidence type="ECO:0000313" key="9">
    <source>
        <dbReference type="Proteomes" id="UP000316343"/>
    </source>
</evidence>
<dbReference type="UniPathway" id="UPA00124"/>
<organism evidence="8 9">
    <name type="scientific">Erythrobacter insulae</name>
    <dbReference type="NCBI Taxonomy" id="2584124"/>
    <lineage>
        <taxon>Bacteria</taxon>
        <taxon>Pseudomonadati</taxon>
        <taxon>Pseudomonadota</taxon>
        <taxon>Alphaproteobacteria</taxon>
        <taxon>Sphingomonadales</taxon>
        <taxon>Erythrobacteraceae</taxon>
        <taxon>Erythrobacter/Porphyrobacter group</taxon>
        <taxon>Erythrobacter</taxon>
    </lineage>
</organism>
<dbReference type="GO" id="GO:0019305">
    <property type="term" value="P:dTDP-rhamnose biosynthetic process"/>
    <property type="evidence" value="ECO:0007669"/>
    <property type="project" value="UniProtKB-UniPathway"/>
</dbReference>